<dbReference type="EMBL" id="KC509525">
    <property type="protein sequence ID" value="AGH28953.1"/>
    <property type="molecule type" value="Genomic_DNA"/>
</dbReference>
<evidence type="ECO:0000313" key="1">
    <source>
        <dbReference type="EMBL" id="AGH28953.1"/>
    </source>
</evidence>
<organism evidence="1">
    <name type="scientific">Lithodesmium undulatum</name>
    <name type="common">Marine centric diatom</name>
    <dbReference type="NCBI Taxonomy" id="59812"/>
    <lineage>
        <taxon>Eukaryota</taxon>
        <taxon>Sar</taxon>
        <taxon>Stramenopiles</taxon>
        <taxon>Ochrophyta</taxon>
        <taxon>Bacillariophyta</taxon>
        <taxon>Mediophyceae</taxon>
        <taxon>Lithodesmiophycidae</taxon>
        <taxon>Lithodesmiales</taxon>
        <taxon>Lithodesmiaceae</taxon>
        <taxon>Lithodesmium</taxon>
    </lineage>
</organism>
<keyword evidence="1" id="KW-0934">Plastid</keyword>
<dbReference type="RefSeq" id="YP_009029422.1">
    <property type="nucleotide sequence ID" value="NC_024085.1"/>
</dbReference>
<accession>A0A023HC01</accession>
<dbReference type="GeneID" id="19740503"/>
<dbReference type="InterPro" id="IPR012340">
    <property type="entry name" value="NA-bd_OB-fold"/>
</dbReference>
<protein>
    <recommendedName>
        <fullName evidence="2">Single-stranded DNA binding protein</fullName>
    </recommendedName>
</protein>
<sequence length="110" mass="12878">MNYSSFIVKIIEIPKQSFFEDNTSVTEILVKFPQIQQNKLASTFRISIWGDLAYDAVKYYNVNDYIIIEGYISLKSLISDYLTLDKQIEISIFKIYPFIVTNIHPIKIDK</sequence>
<name>A0A023HC01_LITUN</name>
<evidence type="ECO:0008006" key="2">
    <source>
        <dbReference type="Google" id="ProtNLM"/>
    </source>
</evidence>
<keyword evidence="1" id="KW-0150">Chloroplast</keyword>
<geneLocation type="chloroplast" evidence="1"/>
<dbReference type="AlphaFoldDB" id="A0A023HC01"/>
<gene>
    <name evidence="1" type="primary">ycf41</name>
</gene>
<reference evidence="1" key="1">
    <citation type="journal article" date="2014" name="Genome Biol. Evol.">
        <title>Serial gene losses and foreign DNA underlie size and sequence variation in the plastid genomes of diatoms.</title>
        <authorList>
            <person name="Ruck E.C."/>
            <person name="Nakov T."/>
            <person name="Jansen R.K."/>
            <person name="Theriot E.C."/>
            <person name="Alverson A.J."/>
        </authorList>
    </citation>
    <scope>NUCLEOTIDE SEQUENCE</scope>
    <source>
        <strain evidence="1">Ccmp1797</strain>
    </source>
</reference>
<dbReference type="SUPFAM" id="SSF50249">
    <property type="entry name" value="Nucleic acid-binding proteins"/>
    <property type="match status" value="1"/>
</dbReference>
<proteinExistence type="predicted"/>
<dbReference type="Gene3D" id="2.40.50.140">
    <property type="entry name" value="Nucleic acid-binding proteins"/>
    <property type="match status" value="1"/>
</dbReference>